<name>A0A5R9KB93_9BACT</name>
<dbReference type="Proteomes" id="UP000309788">
    <property type="component" value="Unassembled WGS sequence"/>
</dbReference>
<reference evidence="1 2" key="1">
    <citation type="submission" date="2019-05" db="EMBL/GenBank/DDBJ databases">
        <authorList>
            <person name="Qu J.-H."/>
        </authorList>
    </citation>
    <scope>NUCLEOTIDE SEQUENCE [LARGE SCALE GENOMIC DNA]</scope>
    <source>
        <strain evidence="1 2">Z12</strain>
    </source>
</reference>
<protein>
    <submittedName>
        <fullName evidence="1">Uncharacterized protein</fullName>
    </submittedName>
</protein>
<accession>A0A5R9KB93</accession>
<comment type="caution">
    <text evidence="1">The sequence shown here is derived from an EMBL/GenBank/DDBJ whole genome shotgun (WGS) entry which is preliminary data.</text>
</comment>
<gene>
    <name evidence="1" type="ORF">FEM55_14595</name>
</gene>
<dbReference type="EMBL" id="VCEI01000025">
    <property type="protein sequence ID" value="TLU91987.1"/>
    <property type="molecule type" value="Genomic_DNA"/>
</dbReference>
<proteinExistence type="predicted"/>
<dbReference type="RefSeq" id="WP_138282096.1">
    <property type="nucleotide sequence ID" value="NZ_BMGE01000003.1"/>
</dbReference>
<organism evidence="1 2">
    <name type="scientific">Dyadobacter sediminis</name>
    <dbReference type="NCBI Taxonomy" id="1493691"/>
    <lineage>
        <taxon>Bacteria</taxon>
        <taxon>Pseudomonadati</taxon>
        <taxon>Bacteroidota</taxon>
        <taxon>Cytophagia</taxon>
        <taxon>Cytophagales</taxon>
        <taxon>Spirosomataceae</taxon>
        <taxon>Dyadobacter</taxon>
    </lineage>
</organism>
<evidence type="ECO:0000313" key="1">
    <source>
        <dbReference type="EMBL" id="TLU91987.1"/>
    </source>
</evidence>
<dbReference type="AlphaFoldDB" id="A0A5R9KB93"/>
<evidence type="ECO:0000313" key="2">
    <source>
        <dbReference type="Proteomes" id="UP000309788"/>
    </source>
</evidence>
<sequence length="103" mass="11770">MANRSNKELTVIPIEKERTEEEIIEAMREFAMASYESVGVNNTYNTLKFMTQIVKDSPETYRKIFHPKTMEKLKQITESRSTGGKMSTMEMLGLVGDITSILT</sequence>
<keyword evidence="2" id="KW-1185">Reference proteome</keyword>